<reference evidence="1" key="1">
    <citation type="submission" date="2021-06" db="EMBL/GenBank/DDBJ databases">
        <title>Comparative genomics, transcriptomics and evolutionary studies reveal genomic signatures of adaptation to plant cell wall in hemibiotrophic fungi.</title>
        <authorList>
            <consortium name="DOE Joint Genome Institute"/>
            <person name="Baroncelli R."/>
            <person name="Diaz J.F."/>
            <person name="Benocci T."/>
            <person name="Peng M."/>
            <person name="Battaglia E."/>
            <person name="Haridas S."/>
            <person name="Andreopoulos W."/>
            <person name="Labutti K."/>
            <person name="Pangilinan J."/>
            <person name="Floch G.L."/>
            <person name="Makela M.R."/>
            <person name="Henrissat B."/>
            <person name="Grigoriev I.V."/>
            <person name="Crouch J.A."/>
            <person name="De Vries R.P."/>
            <person name="Sukno S.A."/>
            <person name="Thon M.R."/>
        </authorList>
    </citation>
    <scope>NUCLEOTIDE SEQUENCE</scope>
    <source>
        <strain evidence="1">CBS 125086</strain>
    </source>
</reference>
<proteinExistence type="predicted"/>
<name>A0AAD8QBT1_9PEZI</name>
<sequence>MLVRRSLAGLTCWVHNRRCLGPFDTYRFAVTRYQAAAGAPTFQPASVPCPPTAKCTNRVTSHQRTRNAMHQSCRACPISMDHTFLRTALQRRCRHRNEWQGAAHKKRMKNSPEVLEVTPAPRSQLCIEDPASALHGFDPDTRCIALSLLSGPPLPAASSKWTSSYRTTRNMVAVLEQKLDRTEDSSTA</sequence>
<comment type="caution">
    <text evidence="1">The sequence shown here is derived from an EMBL/GenBank/DDBJ whole genome shotgun (WGS) entry which is preliminary data.</text>
</comment>
<dbReference type="RefSeq" id="XP_060420236.1">
    <property type="nucleotide sequence ID" value="XM_060551012.1"/>
</dbReference>
<protein>
    <submittedName>
        <fullName evidence="1">Uncharacterized protein</fullName>
    </submittedName>
</protein>
<evidence type="ECO:0000313" key="2">
    <source>
        <dbReference type="Proteomes" id="UP001230504"/>
    </source>
</evidence>
<organism evidence="1 2">
    <name type="scientific">Colletotrichum navitas</name>
    <dbReference type="NCBI Taxonomy" id="681940"/>
    <lineage>
        <taxon>Eukaryota</taxon>
        <taxon>Fungi</taxon>
        <taxon>Dikarya</taxon>
        <taxon>Ascomycota</taxon>
        <taxon>Pezizomycotina</taxon>
        <taxon>Sordariomycetes</taxon>
        <taxon>Hypocreomycetidae</taxon>
        <taxon>Glomerellales</taxon>
        <taxon>Glomerellaceae</taxon>
        <taxon>Colletotrichum</taxon>
        <taxon>Colletotrichum graminicola species complex</taxon>
    </lineage>
</organism>
<gene>
    <name evidence="1" type="ORF">LY79DRAFT_146478</name>
</gene>
<evidence type="ECO:0000313" key="1">
    <source>
        <dbReference type="EMBL" id="KAK1599647.1"/>
    </source>
</evidence>
<keyword evidence="2" id="KW-1185">Reference proteome</keyword>
<dbReference type="Proteomes" id="UP001230504">
    <property type="component" value="Unassembled WGS sequence"/>
</dbReference>
<dbReference type="EMBL" id="JAHLJV010000002">
    <property type="protein sequence ID" value="KAK1599647.1"/>
    <property type="molecule type" value="Genomic_DNA"/>
</dbReference>
<dbReference type="AlphaFoldDB" id="A0AAD8QBT1"/>
<dbReference type="GeneID" id="85435252"/>
<accession>A0AAD8QBT1</accession>